<accession>A0A4V2PNG7</accession>
<comment type="caution">
    <text evidence="2">The sequence shown here is derived from an EMBL/GenBank/DDBJ whole genome shotgun (WGS) entry which is preliminary data.</text>
</comment>
<keyword evidence="3" id="KW-1185">Reference proteome</keyword>
<name>A0A4V2PNG7_9GAMM</name>
<dbReference type="Pfam" id="PF04338">
    <property type="entry name" value="DUF481"/>
    <property type="match status" value="1"/>
</dbReference>
<dbReference type="OrthoDB" id="5292716at2"/>
<feature type="signal peptide" evidence="1">
    <location>
        <begin position="1"/>
        <end position="31"/>
    </location>
</feature>
<dbReference type="AlphaFoldDB" id="A0A4V2PNG7"/>
<proteinExistence type="predicted"/>
<dbReference type="InterPro" id="IPR007433">
    <property type="entry name" value="DUF481"/>
</dbReference>
<evidence type="ECO:0000256" key="1">
    <source>
        <dbReference type="SAM" id="SignalP"/>
    </source>
</evidence>
<dbReference type="EMBL" id="SMGD01000016">
    <property type="protein sequence ID" value="TCK47001.1"/>
    <property type="molecule type" value="Genomic_DNA"/>
</dbReference>
<gene>
    <name evidence="2" type="ORF">EV690_3154</name>
</gene>
<keyword evidence="1" id="KW-0732">Signal</keyword>
<dbReference type="Proteomes" id="UP000295565">
    <property type="component" value="Unassembled WGS sequence"/>
</dbReference>
<feature type="chain" id="PRO_5020582096" evidence="1">
    <location>
        <begin position="32"/>
        <end position="256"/>
    </location>
</feature>
<sequence>MKYERSCWRLILKKVTVGVLLALLYSTQVNAFEINDSDLQKKGYAGEAEAGVNLATGNSDTSSGHGRLVMDFFYGKWRHNTDFEANYAKDSGKVSAERYYASYKVNRDWSKNRYTYGLVTYENDRFNGIDNTITTSLGYGSRAFQNDTQTMDIELGPGWRHNESSDGRDEGIFHLGLDYTWNITSNASFHQTLSSDIGQYNTMSRSETSLTSSIWGPLALKTSVTLTHQTHPSLNDSDDTPEHLDTVTSVTLLYNF</sequence>
<evidence type="ECO:0000313" key="3">
    <source>
        <dbReference type="Proteomes" id="UP000295565"/>
    </source>
</evidence>
<evidence type="ECO:0000313" key="2">
    <source>
        <dbReference type="EMBL" id="TCK47001.1"/>
    </source>
</evidence>
<reference evidence="2 3" key="1">
    <citation type="submission" date="2019-03" db="EMBL/GenBank/DDBJ databases">
        <title>Genomic Encyclopedia of Type Strains, Phase IV (KMG-IV): sequencing the most valuable type-strain genomes for metagenomic binning, comparative biology and taxonomic classification.</title>
        <authorList>
            <person name="Goeker M."/>
        </authorList>
    </citation>
    <scope>NUCLEOTIDE SEQUENCE [LARGE SCALE GENOMIC DNA]</scope>
    <source>
        <strain evidence="2 3">DSM 18577</strain>
    </source>
</reference>
<organism evidence="2 3">
    <name type="scientific">Celerinatantimonas diazotrophica</name>
    <dbReference type="NCBI Taxonomy" id="412034"/>
    <lineage>
        <taxon>Bacteria</taxon>
        <taxon>Pseudomonadati</taxon>
        <taxon>Pseudomonadota</taxon>
        <taxon>Gammaproteobacteria</taxon>
        <taxon>Celerinatantimonadaceae</taxon>
        <taxon>Celerinatantimonas</taxon>
    </lineage>
</organism>
<dbReference type="RefSeq" id="WP_131913895.1">
    <property type="nucleotide sequence ID" value="NZ_OU594967.1"/>
</dbReference>
<protein>
    <submittedName>
        <fullName evidence="2">Putative salt-induced outer membrane protein</fullName>
    </submittedName>
</protein>